<keyword evidence="10" id="KW-1185">Reference proteome</keyword>
<proteinExistence type="inferred from homology"/>
<dbReference type="OrthoDB" id="5694214at2"/>
<dbReference type="Pfam" id="PF14322">
    <property type="entry name" value="SusD-like_3"/>
    <property type="match status" value="1"/>
</dbReference>
<keyword evidence="5" id="KW-0998">Cell outer membrane</keyword>
<evidence type="ECO:0000256" key="2">
    <source>
        <dbReference type="ARBA" id="ARBA00006275"/>
    </source>
</evidence>
<dbReference type="AlphaFoldDB" id="A0A1M5DTD2"/>
<dbReference type="STRING" id="1297750.SAMN05444405_11272"/>
<sequence length="687" mass="78215">MKKNILIYLLLAGTFLFSSCNDFLDTESPSIQSNENVFENEGMVKAAIMGVYSQLAGTYVYGQKMSVNWQGVSDIELASGYSANPGNDKTSDTGAANYCCDWYNKTVQWGYVFKMAELASTAVDGIRNSEMIKTDSVIMKRYLGEALVLRSLSYFELVRRWGDVPYKSGTSKSDLSNVYMGKIDRDSIYASIVRDMQEAVNYLPWEGEVSDYNCERITKGFAKGLLARIALFAGGWSVRDGNQFSDANVEHYPNTEGNPGMEEMNGYYVGRPKDWKKYYEIAEQQCAEIINDPQNPHHLDPDYGDIWKSVCHLDYNKYNENLFEVANGVGYSGDIGTLMGRAMDGGIGYGSRGFGGTYVSTNAYYFYSFDSDDNRRDYDCYWPTYKKVSGVNKESMNNDIMSVRLGKWSFFWTSDAYKSIALTATSRVATGINWILMRYSDIYLMFAEARYGLGKGEDSMSEIAKMSARQALEKVRERAFGSGSPKVKQYDSNFFNAIVNERAWEFGGEGVRKLDLVRWGLLDSKIEEMKEAMLFMMDGTQTVKIFDKTYQPSDFPKSVYYKYDSNKEFIDFSSANFYKDLPFNPDATTYTETKWFPTTFWNLAEGKETTLVSNSVKILLCASGLRASYDYSNLFSKLKYGDKIKEAFLQMQTGNGTCNYRHLHSIYYDDIYKSNGYLTNSYGYDYK</sequence>
<evidence type="ECO:0000256" key="1">
    <source>
        <dbReference type="ARBA" id="ARBA00004442"/>
    </source>
</evidence>
<accession>A0A1M5DTD2</accession>
<feature type="signal peptide" evidence="6">
    <location>
        <begin position="1"/>
        <end position="24"/>
    </location>
</feature>
<dbReference type="InterPro" id="IPR011990">
    <property type="entry name" value="TPR-like_helical_dom_sf"/>
</dbReference>
<dbReference type="InterPro" id="IPR033985">
    <property type="entry name" value="SusD-like_N"/>
</dbReference>
<reference evidence="10" key="1">
    <citation type="submission" date="2016-11" db="EMBL/GenBank/DDBJ databases">
        <authorList>
            <person name="Varghese N."/>
            <person name="Submissions S."/>
        </authorList>
    </citation>
    <scope>NUCLEOTIDE SEQUENCE [LARGE SCALE GENOMIC DNA]</scope>
    <source>
        <strain evidence="10">DSM 26991</strain>
    </source>
</reference>
<dbReference type="PROSITE" id="PS51257">
    <property type="entry name" value="PROKAR_LIPOPROTEIN"/>
    <property type="match status" value="1"/>
</dbReference>
<dbReference type="RefSeq" id="WP_073402655.1">
    <property type="nucleotide sequence ID" value="NZ_FQTV01000012.1"/>
</dbReference>
<evidence type="ECO:0000259" key="7">
    <source>
        <dbReference type="Pfam" id="PF07980"/>
    </source>
</evidence>
<feature type="chain" id="PRO_5011979498" evidence="6">
    <location>
        <begin position="25"/>
        <end position="687"/>
    </location>
</feature>
<evidence type="ECO:0000256" key="4">
    <source>
        <dbReference type="ARBA" id="ARBA00023136"/>
    </source>
</evidence>
<evidence type="ECO:0000256" key="6">
    <source>
        <dbReference type="SAM" id="SignalP"/>
    </source>
</evidence>
<keyword evidence="4" id="KW-0472">Membrane</keyword>
<evidence type="ECO:0000259" key="8">
    <source>
        <dbReference type="Pfam" id="PF14322"/>
    </source>
</evidence>
<feature type="domain" description="SusD-like N-terminal" evidence="8">
    <location>
        <begin position="22"/>
        <end position="231"/>
    </location>
</feature>
<dbReference type="InterPro" id="IPR012944">
    <property type="entry name" value="SusD_RagB_dom"/>
</dbReference>
<comment type="subcellular location">
    <subcellularLocation>
        <location evidence="1">Cell outer membrane</location>
    </subcellularLocation>
</comment>
<keyword evidence="3 6" id="KW-0732">Signal</keyword>
<dbReference type="Pfam" id="PF07980">
    <property type="entry name" value="SusD_RagB"/>
    <property type="match status" value="1"/>
</dbReference>
<feature type="domain" description="RagB/SusD" evidence="7">
    <location>
        <begin position="404"/>
        <end position="571"/>
    </location>
</feature>
<evidence type="ECO:0000256" key="3">
    <source>
        <dbReference type="ARBA" id="ARBA00022729"/>
    </source>
</evidence>
<dbReference type="Proteomes" id="UP000184509">
    <property type="component" value="Unassembled WGS sequence"/>
</dbReference>
<gene>
    <name evidence="9" type="ORF">SAMN05444405_11272</name>
</gene>
<evidence type="ECO:0000313" key="10">
    <source>
        <dbReference type="Proteomes" id="UP000184509"/>
    </source>
</evidence>
<dbReference type="GO" id="GO:0009279">
    <property type="term" value="C:cell outer membrane"/>
    <property type="evidence" value="ECO:0007669"/>
    <property type="project" value="UniProtKB-SubCell"/>
</dbReference>
<name>A0A1M5DTD2_9BACE</name>
<organism evidence="9 10">
    <name type="scientific">Bacteroides luti</name>
    <dbReference type="NCBI Taxonomy" id="1297750"/>
    <lineage>
        <taxon>Bacteria</taxon>
        <taxon>Pseudomonadati</taxon>
        <taxon>Bacteroidota</taxon>
        <taxon>Bacteroidia</taxon>
        <taxon>Bacteroidales</taxon>
        <taxon>Bacteroidaceae</taxon>
        <taxon>Bacteroides</taxon>
    </lineage>
</organism>
<dbReference type="EMBL" id="FQTV01000012">
    <property type="protein sequence ID" value="SHF70288.1"/>
    <property type="molecule type" value="Genomic_DNA"/>
</dbReference>
<comment type="similarity">
    <text evidence="2">Belongs to the SusD family.</text>
</comment>
<evidence type="ECO:0000313" key="9">
    <source>
        <dbReference type="EMBL" id="SHF70288.1"/>
    </source>
</evidence>
<protein>
    <submittedName>
        <fullName evidence="9">Starch-binding associating with outer membrane</fullName>
    </submittedName>
</protein>
<dbReference type="Gene3D" id="1.25.40.390">
    <property type="match status" value="1"/>
</dbReference>
<dbReference type="SUPFAM" id="SSF48452">
    <property type="entry name" value="TPR-like"/>
    <property type="match status" value="1"/>
</dbReference>
<evidence type="ECO:0000256" key="5">
    <source>
        <dbReference type="ARBA" id="ARBA00023237"/>
    </source>
</evidence>